<dbReference type="InterPro" id="IPR000014">
    <property type="entry name" value="PAS"/>
</dbReference>
<dbReference type="InterPro" id="IPR005467">
    <property type="entry name" value="His_kinase_dom"/>
</dbReference>
<evidence type="ECO:0000313" key="10">
    <source>
        <dbReference type="Proteomes" id="UP000095185"/>
    </source>
</evidence>
<dbReference type="InterPro" id="IPR013655">
    <property type="entry name" value="PAS_fold_3"/>
</dbReference>
<feature type="domain" description="PAC" evidence="8">
    <location>
        <begin position="473"/>
        <end position="526"/>
    </location>
</feature>
<dbReference type="Gene3D" id="3.30.450.20">
    <property type="entry name" value="PAS domain"/>
    <property type="match status" value="4"/>
</dbReference>
<dbReference type="InterPro" id="IPR052162">
    <property type="entry name" value="Sensor_kinase/Photoreceptor"/>
</dbReference>
<organism evidence="9 10">
    <name type="scientific">Chlorobaculum limnaeum</name>
    <dbReference type="NCBI Taxonomy" id="274537"/>
    <lineage>
        <taxon>Bacteria</taxon>
        <taxon>Pseudomonadati</taxon>
        <taxon>Chlorobiota</taxon>
        <taxon>Chlorobiia</taxon>
        <taxon>Chlorobiales</taxon>
        <taxon>Chlorobiaceae</taxon>
        <taxon>Chlorobaculum</taxon>
    </lineage>
</organism>
<evidence type="ECO:0000256" key="4">
    <source>
        <dbReference type="ARBA" id="ARBA00022679"/>
    </source>
</evidence>
<name>A0A1D8D5B0_CHLLM</name>
<dbReference type="InterPro" id="IPR003594">
    <property type="entry name" value="HATPase_dom"/>
</dbReference>
<dbReference type="RefSeq" id="WP_069808776.1">
    <property type="nucleotide sequence ID" value="NZ_CP017305.1"/>
</dbReference>
<dbReference type="KEGG" id="clz:BIU88_02145"/>
<dbReference type="InterPro" id="IPR035965">
    <property type="entry name" value="PAS-like_dom_sf"/>
</dbReference>
<sequence length="897" mass="101462">MPVSVCDDKTINLLIELIQDAAAIVNRAGTLLHANKPFFAEVGANADLCFGKPLATLLSASPLWSLQAEAISGMVNEAFATGHSSGMVSVLPQTREGETMLIVTLPLNRATESSPDGNLTKLAEADAGSDSAAIRQELLEHKERISFALEAARSGIWEWEADTDRLMWSMEVWALYGLEPDSRELSNELCVITVHEEDRAFVRTVIRDAVREGRAASVEYRVIHPADGSVHWLLSQGSPKYDADGKLVRYIGLITDITERKLVENTLLENKARLDQALEAANAGIWEWNLKSGVNIWSDEVWRLYGLEPHDNSPSFALWAETILPEDREATCQTVRKASTEGSDISIEYRVLYPDGSVHWLLSRGKPVRDNRGAIVRYLGTIIDITRQKSLEEQLLKSQTRMAFALEATKAGVWEWHLKNDEVYWSDRIWRLYGLTPDSKPHNHKLCESTVHPDDREQTFGIVMEAATREINIDIEFRVCHPEDGSLHWLACRGKPQRNEAGELDRYVGTVMDITERKRLDDELRENERKFRSIFDNAPIAIAIKEIETGRIIDVNDSWLELLGYAPEEVTGKTGLEIGMHYHESDYEAILSTVARRERICNKAFLLNDKSGDIVDVLYSTEFIEIEGAAVLLVMMVDITLEKMQQQNISRLEQSIADRNIQLQKEVERLHRFLSMISHDYRTPLAIMRTNLDLIKIKHKMGNYTNKQEFSKIERSIARLVEVLEVSIQESKMADRHKSLVNRHQLPLAKIIKSQVDTFSGIWKERKVVFENCPENVSIYGEESGIKFAIFNLLDNARKYSPEESTITIKCLSKDDNSVKIVVGNKLLSDLSEMELEMFFEKYHRGANTSNTVGAGLGLWLVKNIVTQHDGSITLAKTGKRIEATITLPVIIDNQPD</sequence>
<evidence type="ECO:0000256" key="2">
    <source>
        <dbReference type="ARBA" id="ARBA00012438"/>
    </source>
</evidence>
<feature type="domain" description="PAS" evidence="7">
    <location>
        <begin position="527"/>
        <end position="594"/>
    </location>
</feature>
<evidence type="ECO:0000313" key="9">
    <source>
        <dbReference type="EMBL" id="AOS83048.1"/>
    </source>
</evidence>
<feature type="domain" description="Histidine kinase" evidence="6">
    <location>
        <begin position="676"/>
        <end position="892"/>
    </location>
</feature>
<dbReference type="AlphaFoldDB" id="A0A1D8D5B0"/>
<evidence type="ECO:0000256" key="1">
    <source>
        <dbReference type="ARBA" id="ARBA00000085"/>
    </source>
</evidence>
<dbReference type="PANTHER" id="PTHR43304">
    <property type="entry name" value="PHYTOCHROME-LIKE PROTEIN CPH1"/>
    <property type="match status" value="1"/>
</dbReference>
<feature type="domain" description="PAC" evidence="8">
    <location>
        <begin position="216"/>
        <end position="269"/>
    </location>
</feature>
<dbReference type="Pfam" id="PF02518">
    <property type="entry name" value="HATPase_c"/>
    <property type="match status" value="1"/>
</dbReference>
<keyword evidence="3" id="KW-0597">Phosphoprotein</keyword>
<evidence type="ECO:0000256" key="3">
    <source>
        <dbReference type="ARBA" id="ARBA00022553"/>
    </source>
</evidence>
<dbReference type="PROSITE" id="PS50112">
    <property type="entry name" value="PAS"/>
    <property type="match status" value="4"/>
</dbReference>
<dbReference type="PROSITE" id="PS50109">
    <property type="entry name" value="HIS_KIN"/>
    <property type="match status" value="1"/>
</dbReference>
<feature type="domain" description="PAS" evidence="7">
    <location>
        <begin position="141"/>
        <end position="213"/>
    </location>
</feature>
<dbReference type="STRING" id="274537.BIU88_02145"/>
<dbReference type="InterPro" id="IPR000700">
    <property type="entry name" value="PAS-assoc_C"/>
</dbReference>
<feature type="domain" description="PAC" evidence="8">
    <location>
        <begin position="345"/>
        <end position="397"/>
    </location>
</feature>
<evidence type="ECO:0000256" key="5">
    <source>
        <dbReference type="ARBA" id="ARBA00022777"/>
    </source>
</evidence>
<dbReference type="SUPFAM" id="SSF47384">
    <property type="entry name" value="Homodimeric domain of signal transducing histidine kinase"/>
    <property type="match status" value="1"/>
</dbReference>
<dbReference type="CDD" id="cd00082">
    <property type="entry name" value="HisKA"/>
    <property type="match status" value="1"/>
</dbReference>
<dbReference type="PANTHER" id="PTHR43304:SF1">
    <property type="entry name" value="PAC DOMAIN-CONTAINING PROTEIN"/>
    <property type="match status" value="1"/>
</dbReference>
<comment type="catalytic activity">
    <reaction evidence="1">
        <text>ATP + protein L-histidine = ADP + protein N-phospho-L-histidine.</text>
        <dbReference type="EC" id="2.7.13.3"/>
    </reaction>
</comment>
<dbReference type="InterPro" id="IPR003661">
    <property type="entry name" value="HisK_dim/P_dom"/>
</dbReference>
<reference evidence="9" key="1">
    <citation type="submission" date="2016-09" db="EMBL/GenBank/DDBJ databases">
        <title>Genome sequence of Chlorobaculum limnaeum.</title>
        <authorList>
            <person name="Liu Z."/>
            <person name="Tank M."/>
            <person name="Bryant D.A."/>
        </authorList>
    </citation>
    <scope>NUCLEOTIDE SEQUENCE [LARGE SCALE GENOMIC DNA]</scope>
    <source>
        <strain evidence="9">DSM 1677</strain>
    </source>
</reference>
<dbReference type="EC" id="2.7.13.3" evidence="2"/>
<keyword evidence="10" id="KW-1185">Reference proteome</keyword>
<dbReference type="PROSITE" id="PS50113">
    <property type="entry name" value="PAC"/>
    <property type="match status" value="3"/>
</dbReference>
<dbReference type="Gene3D" id="1.10.287.130">
    <property type="match status" value="1"/>
</dbReference>
<dbReference type="CDD" id="cd00130">
    <property type="entry name" value="PAS"/>
    <property type="match status" value="4"/>
</dbReference>
<dbReference type="Proteomes" id="UP000095185">
    <property type="component" value="Chromosome"/>
</dbReference>
<proteinExistence type="predicted"/>
<dbReference type="Gene3D" id="3.30.565.10">
    <property type="entry name" value="Histidine kinase-like ATPase, C-terminal domain"/>
    <property type="match status" value="1"/>
</dbReference>
<feature type="domain" description="PAS" evidence="7">
    <location>
        <begin position="270"/>
        <end position="342"/>
    </location>
</feature>
<dbReference type="SMART" id="SM00388">
    <property type="entry name" value="HisKA"/>
    <property type="match status" value="1"/>
</dbReference>
<keyword evidence="4" id="KW-0808">Transferase</keyword>
<evidence type="ECO:0000259" key="7">
    <source>
        <dbReference type="PROSITE" id="PS50112"/>
    </source>
</evidence>
<dbReference type="SUPFAM" id="SSF55785">
    <property type="entry name" value="PYP-like sensor domain (PAS domain)"/>
    <property type="match status" value="4"/>
</dbReference>
<dbReference type="InterPro" id="IPR036890">
    <property type="entry name" value="HATPase_C_sf"/>
</dbReference>
<dbReference type="NCBIfam" id="TIGR00229">
    <property type="entry name" value="sensory_box"/>
    <property type="match status" value="4"/>
</dbReference>
<feature type="domain" description="PAS" evidence="7">
    <location>
        <begin position="398"/>
        <end position="470"/>
    </location>
</feature>
<dbReference type="Pfam" id="PF08447">
    <property type="entry name" value="PAS_3"/>
    <property type="match status" value="3"/>
</dbReference>
<dbReference type="SUPFAM" id="SSF55874">
    <property type="entry name" value="ATPase domain of HSP90 chaperone/DNA topoisomerase II/histidine kinase"/>
    <property type="match status" value="1"/>
</dbReference>
<keyword evidence="5" id="KW-0418">Kinase</keyword>
<dbReference type="SMART" id="SM00387">
    <property type="entry name" value="HATPase_c"/>
    <property type="match status" value="1"/>
</dbReference>
<evidence type="ECO:0000259" key="6">
    <source>
        <dbReference type="PROSITE" id="PS50109"/>
    </source>
</evidence>
<dbReference type="GO" id="GO:0000155">
    <property type="term" value="F:phosphorelay sensor kinase activity"/>
    <property type="evidence" value="ECO:0007669"/>
    <property type="project" value="InterPro"/>
</dbReference>
<dbReference type="InterPro" id="IPR001610">
    <property type="entry name" value="PAC"/>
</dbReference>
<dbReference type="SMART" id="SM00086">
    <property type="entry name" value="PAC"/>
    <property type="match status" value="3"/>
</dbReference>
<protein>
    <recommendedName>
        <fullName evidence="2">histidine kinase</fullName>
        <ecNumber evidence="2">2.7.13.3</ecNumber>
    </recommendedName>
</protein>
<accession>A0A1D8D5B0</accession>
<dbReference type="Pfam" id="PF13188">
    <property type="entry name" value="PAS_8"/>
    <property type="match status" value="1"/>
</dbReference>
<dbReference type="InterPro" id="IPR036097">
    <property type="entry name" value="HisK_dim/P_sf"/>
</dbReference>
<dbReference type="SMART" id="SM00091">
    <property type="entry name" value="PAS"/>
    <property type="match status" value="5"/>
</dbReference>
<evidence type="ECO:0000259" key="8">
    <source>
        <dbReference type="PROSITE" id="PS50113"/>
    </source>
</evidence>
<dbReference type="Gene3D" id="2.10.70.100">
    <property type="match status" value="3"/>
</dbReference>
<dbReference type="EMBL" id="CP017305">
    <property type="protein sequence ID" value="AOS83048.1"/>
    <property type="molecule type" value="Genomic_DNA"/>
</dbReference>
<gene>
    <name evidence="9" type="ORF">BIU88_02145</name>
</gene>
<dbReference type="OrthoDB" id="9808408at2"/>